<dbReference type="Proteomes" id="UP000483820">
    <property type="component" value="Chromosome II"/>
</dbReference>
<dbReference type="AlphaFoldDB" id="A0A6A5HBA8"/>
<dbReference type="Pfam" id="PF12078">
    <property type="entry name" value="DUF3557"/>
    <property type="match status" value="1"/>
</dbReference>
<reference evidence="1 2" key="1">
    <citation type="submission" date="2019-12" db="EMBL/GenBank/DDBJ databases">
        <title>Chromosome-level assembly of the Caenorhabditis remanei genome.</title>
        <authorList>
            <person name="Teterina A.A."/>
            <person name="Willis J.H."/>
            <person name="Phillips P.C."/>
        </authorList>
    </citation>
    <scope>NUCLEOTIDE SEQUENCE [LARGE SCALE GENOMIC DNA]</scope>
    <source>
        <strain evidence="1 2">PX506</strain>
        <tissue evidence="1">Whole organism</tissue>
    </source>
</reference>
<gene>
    <name evidence="1" type="ORF">GCK72_004385</name>
</gene>
<proteinExistence type="predicted"/>
<dbReference type="RefSeq" id="XP_053588841.1">
    <property type="nucleotide sequence ID" value="XM_053724647.1"/>
</dbReference>
<dbReference type="GeneID" id="78773881"/>
<dbReference type="PANTHER" id="PTHR31379:SF1">
    <property type="entry name" value="F-BOX C PROTEIN-RELATED"/>
    <property type="match status" value="1"/>
</dbReference>
<comment type="caution">
    <text evidence="1">The sequence shown here is derived from an EMBL/GenBank/DDBJ whole genome shotgun (WGS) entry which is preliminary data.</text>
</comment>
<organism evidence="1 2">
    <name type="scientific">Caenorhabditis remanei</name>
    <name type="common">Caenorhabditis vulgaris</name>
    <dbReference type="NCBI Taxonomy" id="31234"/>
    <lineage>
        <taxon>Eukaryota</taxon>
        <taxon>Metazoa</taxon>
        <taxon>Ecdysozoa</taxon>
        <taxon>Nematoda</taxon>
        <taxon>Chromadorea</taxon>
        <taxon>Rhabditida</taxon>
        <taxon>Rhabditina</taxon>
        <taxon>Rhabditomorpha</taxon>
        <taxon>Rhabditoidea</taxon>
        <taxon>Rhabditidae</taxon>
        <taxon>Peloderinae</taxon>
        <taxon>Caenorhabditis</taxon>
    </lineage>
</organism>
<dbReference type="KEGG" id="crq:GCK72_004385"/>
<dbReference type="InterPro" id="IPR021942">
    <property type="entry name" value="DUF3557"/>
</dbReference>
<accession>A0A6A5HBA8</accession>
<protein>
    <submittedName>
        <fullName evidence="1">Uncharacterized protein</fullName>
    </submittedName>
</protein>
<evidence type="ECO:0000313" key="1">
    <source>
        <dbReference type="EMBL" id="KAF1764437.1"/>
    </source>
</evidence>
<sequence>MVTFFTDMIELRLPNIVEISIFIATNRFLFQLNPVGERWFCVIAAMLERFQSARYSGYEGTVGNSSCSVYSQRSAKIFLSPLNSWTRRRSLLSVSFCEFLKISILKSTSPGSTVLIPGEIYSFHLYPSSTYNNRRDNRIPPYTPWIQFTTRSPKGSTTQRVAYNKYLYEATKTVHTKLFGSQAGTILNIENLEVTNWNSRAYERFKQIVHPSSLPIQQLKISSTTIPFFDCRHIIAREAKSLIIDNNPLEDDSWTPILPNLTNQRVCLMNENKHVPPHNDLIEDWLERGRPVGTTFSMGLKNEYTAKQCLDTLKQRENVLGSSEKQVQLRINASLILNVSYDMIDHTSSYPSEYDSNLWLRLKVIRRRSG</sequence>
<dbReference type="PANTHER" id="PTHR31379">
    <property type="entry name" value="F-BOX C PROTEIN-RELATED-RELATED"/>
    <property type="match status" value="1"/>
</dbReference>
<dbReference type="EMBL" id="WUAV01000002">
    <property type="protein sequence ID" value="KAF1764437.1"/>
    <property type="molecule type" value="Genomic_DNA"/>
</dbReference>
<dbReference type="CTD" id="78773881"/>
<evidence type="ECO:0000313" key="2">
    <source>
        <dbReference type="Proteomes" id="UP000483820"/>
    </source>
</evidence>
<name>A0A6A5HBA8_CAERE</name>